<protein>
    <submittedName>
        <fullName evidence="3">Uncharacterized protein</fullName>
    </submittedName>
</protein>
<feature type="compositionally biased region" description="Acidic residues" evidence="1">
    <location>
        <begin position="28"/>
        <end position="43"/>
    </location>
</feature>
<reference evidence="4" key="1">
    <citation type="journal article" date="2015" name="Nat. Genet.">
        <title>The genome and transcriptome of the zoonotic hookworm Ancylostoma ceylanicum identify infection-specific gene families.</title>
        <authorList>
            <person name="Schwarz E.M."/>
            <person name="Hu Y."/>
            <person name="Antoshechkin I."/>
            <person name="Miller M.M."/>
            <person name="Sternberg P.W."/>
            <person name="Aroian R.V."/>
        </authorList>
    </citation>
    <scope>NUCLEOTIDE SEQUENCE</scope>
    <source>
        <strain evidence="4">HY135</strain>
    </source>
</reference>
<keyword evidence="2" id="KW-0732">Signal</keyword>
<feature type="compositionally biased region" description="Basic residues" evidence="1">
    <location>
        <begin position="171"/>
        <end position="188"/>
    </location>
</feature>
<comment type="caution">
    <text evidence="3">The sequence shown here is derived from an EMBL/GenBank/DDBJ whole genome shotgun (WGS) entry which is preliminary data.</text>
</comment>
<proteinExistence type="predicted"/>
<evidence type="ECO:0000313" key="3">
    <source>
        <dbReference type="EMBL" id="EYB86911.1"/>
    </source>
</evidence>
<gene>
    <name evidence="3" type="primary">Acey_s0271.g889</name>
    <name evidence="3" type="ORF">Y032_0271g889</name>
</gene>
<evidence type="ECO:0000256" key="2">
    <source>
        <dbReference type="SAM" id="SignalP"/>
    </source>
</evidence>
<accession>A0A016S8X3</accession>
<evidence type="ECO:0000256" key="1">
    <source>
        <dbReference type="SAM" id="MobiDB-lite"/>
    </source>
</evidence>
<feature type="region of interest" description="Disordered" evidence="1">
    <location>
        <begin position="28"/>
        <end position="67"/>
    </location>
</feature>
<feature type="signal peptide" evidence="2">
    <location>
        <begin position="1"/>
        <end position="17"/>
    </location>
</feature>
<sequence>MFLLILLIGLTITFMLSFISCCRRNESSEEADIENEDDDDDSSISESSEGSAEGSLEGPPTASKEKPLEMSATNPQVLFVQQFQGVPNEEFVKNVKGVAASAHVFVWGAKKRNSALTAAWKDIAKRIAALQSEGFDVIAGSDEAKEIRRMESQRQIKPASLLLLEKMESKKSKKKKKGKKKRRKKKRRESRESDE</sequence>
<feature type="region of interest" description="Disordered" evidence="1">
    <location>
        <begin position="164"/>
        <end position="195"/>
    </location>
</feature>
<dbReference type="EMBL" id="JARK01001607">
    <property type="protein sequence ID" value="EYB86911.1"/>
    <property type="molecule type" value="Genomic_DNA"/>
</dbReference>
<name>A0A016S8X3_9BILA</name>
<dbReference type="OrthoDB" id="5867409at2759"/>
<feature type="compositionally biased region" description="Low complexity" evidence="1">
    <location>
        <begin position="44"/>
        <end position="55"/>
    </location>
</feature>
<dbReference type="AlphaFoldDB" id="A0A016S8X3"/>
<organism evidence="3 4">
    <name type="scientific">Ancylostoma ceylanicum</name>
    <dbReference type="NCBI Taxonomy" id="53326"/>
    <lineage>
        <taxon>Eukaryota</taxon>
        <taxon>Metazoa</taxon>
        <taxon>Ecdysozoa</taxon>
        <taxon>Nematoda</taxon>
        <taxon>Chromadorea</taxon>
        <taxon>Rhabditida</taxon>
        <taxon>Rhabditina</taxon>
        <taxon>Rhabditomorpha</taxon>
        <taxon>Strongyloidea</taxon>
        <taxon>Ancylostomatidae</taxon>
        <taxon>Ancylostomatinae</taxon>
        <taxon>Ancylostoma</taxon>
    </lineage>
</organism>
<evidence type="ECO:0000313" key="4">
    <source>
        <dbReference type="Proteomes" id="UP000024635"/>
    </source>
</evidence>
<feature type="chain" id="PRO_5001489139" evidence="2">
    <location>
        <begin position="18"/>
        <end position="195"/>
    </location>
</feature>
<dbReference type="Proteomes" id="UP000024635">
    <property type="component" value="Unassembled WGS sequence"/>
</dbReference>
<keyword evidence="4" id="KW-1185">Reference proteome</keyword>